<reference evidence="4 5" key="1">
    <citation type="submission" date="2020-05" db="EMBL/GenBank/DDBJ databases">
        <title>MicrobeNet Type strains.</title>
        <authorList>
            <person name="Nicholson A.C."/>
        </authorList>
    </citation>
    <scope>NUCLEOTIDE SEQUENCE [LARGE SCALE GENOMIC DNA]</scope>
    <source>
        <strain evidence="4 5">JCM 14282</strain>
    </source>
</reference>
<evidence type="ECO:0000256" key="2">
    <source>
        <dbReference type="ARBA" id="ARBA00023002"/>
    </source>
</evidence>
<evidence type="ECO:0000256" key="3">
    <source>
        <dbReference type="SAM" id="SignalP"/>
    </source>
</evidence>
<dbReference type="SUPFAM" id="SSF51735">
    <property type="entry name" value="NAD(P)-binding Rossmann-fold domains"/>
    <property type="match status" value="1"/>
</dbReference>
<dbReference type="GO" id="GO:0016491">
    <property type="term" value="F:oxidoreductase activity"/>
    <property type="evidence" value="ECO:0007669"/>
    <property type="project" value="UniProtKB-KW"/>
</dbReference>
<dbReference type="InterPro" id="IPR036291">
    <property type="entry name" value="NAD(P)-bd_dom_sf"/>
</dbReference>
<dbReference type="Proteomes" id="UP000543598">
    <property type="component" value="Unassembled WGS sequence"/>
</dbReference>
<comment type="similarity">
    <text evidence="1">Belongs to the short-chain dehydrogenases/reductases (SDR) family.</text>
</comment>
<proteinExistence type="inferred from homology"/>
<organism evidence="4 5">
    <name type="scientific">Microbacterium ulmi</name>
    <dbReference type="NCBI Taxonomy" id="179095"/>
    <lineage>
        <taxon>Bacteria</taxon>
        <taxon>Bacillati</taxon>
        <taxon>Actinomycetota</taxon>
        <taxon>Actinomycetes</taxon>
        <taxon>Micrococcales</taxon>
        <taxon>Microbacteriaceae</taxon>
        <taxon>Microbacterium</taxon>
    </lineage>
</organism>
<dbReference type="PANTHER" id="PTHR43477:SF1">
    <property type="entry name" value="DIHYDROANTICAPSIN 7-DEHYDROGENASE"/>
    <property type="match status" value="1"/>
</dbReference>
<dbReference type="Gene3D" id="3.40.50.720">
    <property type="entry name" value="NAD(P)-binding Rossmann-like Domain"/>
    <property type="match status" value="1"/>
</dbReference>
<keyword evidence="3" id="KW-0732">Signal</keyword>
<dbReference type="CDD" id="cd05233">
    <property type="entry name" value="SDR_c"/>
    <property type="match status" value="1"/>
</dbReference>
<dbReference type="InterPro" id="IPR051122">
    <property type="entry name" value="SDR_DHRS6-like"/>
</dbReference>
<dbReference type="PANTHER" id="PTHR43477">
    <property type="entry name" value="DIHYDROANTICAPSIN 7-DEHYDROGENASE"/>
    <property type="match status" value="1"/>
</dbReference>
<evidence type="ECO:0000313" key="5">
    <source>
        <dbReference type="Proteomes" id="UP000543598"/>
    </source>
</evidence>
<dbReference type="AlphaFoldDB" id="A0A7Y2M369"/>
<comment type="caution">
    <text evidence="4">The sequence shown here is derived from an EMBL/GenBank/DDBJ whole genome shotgun (WGS) entry which is preliminary data.</text>
</comment>
<feature type="signal peptide" evidence="3">
    <location>
        <begin position="1"/>
        <end position="22"/>
    </location>
</feature>
<dbReference type="RefSeq" id="WP_167038377.1">
    <property type="nucleotide sequence ID" value="NZ_BAAANA010000001.1"/>
</dbReference>
<dbReference type="Pfam" id="PF00106">
    <property type="entry name" value="adh_short"/>
    <property type="match status" value="1"/>
</dbReference>
<evidence type="ECO:0000313" key="4">
    <source>
        <dbReference type="EMBL" id="NNH05194.1"/>
    </source>
</evidence>
<sequence length="246" mass="24509">MTTSLRGRTVLIAGATSASGLAATRALVSAGALVIAVGRDPAKLAALAATAGVQDASPDAAGSQRVEHAEPAGARVLACDLGDEGEVARLAERVHAEAGSIDGILHLVGGWRGGGGLAGQSDDDFRFLEGSLTALRHVSRAFDADLRASDAARCAIVSSTAVARPLAGGANYAAVKAASEAWTRAVAQGFAKAARDAGEPLRAASVVFRVSALAGLEATLADAFVGLWDQDAATVNDTIVTLAAGG</sequence>
<dbReference type="PRINTS" id="PR00081">
    <property type="entry name" value="GDHRDH"/>
</dbReference>
<dbReference type="InterPro" id="IPR002347">
    <property type="entry name" value="SDR_fam"/>
</dbReference>
<keyword evidence="2" id="KW-0560">Oxidoreductase</keyword>
<protein>
    <submittedName>
        <fullName evidence="4">SDR family oxidoreductase</fullName>
    </submittedName>
</protein>
<dbReference type="EMBL" id="JABEMB010000035">
    <property type="protein sequence ID" value="NNH05194.1"/>
    <property type="molecule type" value="Genomic_DNA"/>
</dbReference>
<gene>
    <name evidence="4" type="ORF">HLA99_15210</name>
</gene>
<feature type="chain" id="PRO_5031079790" evidence="3">
    <location>
        <begin position="23"/>
        <end position="246"/>
    </location>
</feature>
<name>A0A7Y2M369_9MICO</name>
<accession>A0A7Y2M369</accession>
<evidence type="ECO:0000256" key="1">
    <source>
        <dbReference type="ARBA" id="ARBA00006484"/>
    </source>
</evidence>
<keyword evidence="5" id="KW-1185">Reference proteome</keyword>